<gene>
    <name evidence="4" type="ORF">SDC9_133129</name>
</gene>
<dbReference type="PROSITE" id="PS50005">
    <property type="entry name" value="TPR"/>
    <property type="match status" value="1"/>
</dbReference>
<dbReference type="EMBL" id="VSSQ01034182">
    <property type="protein sequence ID" value="MPM86046.1"/>
    <property type="molecule type" value="Genomic_DNA"/>
</dbReference>
<evidence type="ECO:0000256" key="3">
    <source>
        <dbReference type="SAM" id="Coils"/>
    </source>
</evidence>
<comment type="caution">
    <text evidence="4">The sequence shown here is derived from an EMBL/GenBank/DDBJ whole genome shotgun (WGS) entry which is preliminary data.</text>
</comment>
<dbReference type="Pfam" id="PF07719">
    <property type="entry name" value="TPR_2"/>
    <property type="match status" value="1"/>
</dbReference>
<dbReference type="AlphaFoldDB" id="A0A645D9F8"/>
<keyword evidence="2" id="KW-0802">TPR repeat</keyword>
<sequence length="246" mass="28122">MKAYADQLETLLLSEKERKEKAAAFRAEGIALQKVGRNAEAIEKYRQSLSYKKDPQLEAHVKKLYDKLQRDMKEAVRLRNEGIALQKTGRLKDALRMYKLSLSLYPMPDLEAHVKGIERKIAEQVERTKLATLLYNEATVLRKQGKIEAALEKYRRSVELMPNKRADDIIAALEKDVAKMNERREREEALRKEKQGHIIPLVLCNQPYVHLFSTPPSPTWPDSSAYPHHCLAAPPHSRQTAAGAES</sequence>
<dbReference type="InterPro" id="IPR011990">
    <property type="entry name" value="TPR-like_helical_dom_sf"/>
</dbReference>
<accession>A0A645D9F8</accession>
<proteinExistence type="predicted"/>
<dbReference type="InterPro" id="IPR019734">
    <property type="entry name" value="TPR_rpt"/>
</dbReference>
<feature type="coiled-coil region" evidence="3">
    <location>
        <begin position="163"/>
        <end position="190"/>
    </location>
</feature>
<evidence type="ECO:0000313" key="4">
    <source>
        <dbReference type="EMBL" id="MPM86046.1"/>
    </source>
</evidence>
<name>A0A645D9F8_9ZZZZ</name>
<keyword evidence="1" id="KW-0677">Repeat</keyword>
<dbReference type="InterPro" id="IPR013105">
    <property type="entry name" value="TPR_2"/>
</dbReference>
<dbReference type="Gene3D" id="1.25.40.10">
    <property type="entry name" value="Tetratricopeptide repeat domain"/>
    <property type="match status" value="1"/>
</dbReference>
<dbReference type="SUPFAM" id="SSF48452">
    <property type="entry name" value="TPR-like"/>
    <property type="match status" value="1"/>
</dbReference>
<evidence type="ECO:0000256" key="2">
    <source>
        <dbReference type="ARBA" id="ARBA00022803"/>
    </source>
</evidence>
<keyword evidence="3" id="KW-0175">Coiled coil</keyword>
<reference evidence="4" key="1">
    <citation type="submission" date="2019-08" db="EMBL/GenBank/DDBJ databases">
        <authorList>
            <person name="Kucharzyk K."/>
            <person name="Murdoch R.W."/>
            <person name="Higgins S."/>
            <person name="Loffler F."/>
        </authorList>
    </citation>
    <scope>NUCLEOTIDE SEQUENCE</scope>
</reference>
<organism evidence="4">
    <name type="scientific">bioreactor metagenome</name>
    <dbReference type="NCBI Taxonomy" id="1076179"/>
    <lineage>
        <taxon>unclassified sequences</taxon>
        <taxon>metagenomes</taxon>
        <taxon>ecological metagenomes</taxon>
    </lineage>
</organism>
<dbReference type="SMART" id="SM00028">
    <property type="entry name" value="TPR"/>
    <property type="match status" value="3"/>
</dbReference>
<evidence type="ECO:0000256" key="1">
    <source>
        <dbReference type="ARBA" id="ARBA00022737"/>
    </source>
</evidence>
<protein>
    <submittedName>
        <fullName evidence="4">Uncharacterized protein</fullName>
    </submittedName>
</protein>